<dbReference type="Proteomes" id="UP000239757">
    <property type="component" value="Unassembled WGS sequence"/>
</dbReference>
<protein>
    <submittedName>
        <fullName evidence="2">Uncharacterized protein</fullName>
    </submittedName>
</protein>
<evidence type="ECO:0000313" key="2">
    <source>
        <dbReference type="EMBL" id="PPR97519.1"/>
    </source>
</evidence>
<evidence type="ECO:0000256" key="1">
    <source>
        <dbReference type="SAM" id="MobiDB-lite"/>
    </source>
</evidence>
<feature type="region of interest" description="Disordered" evidence="1">
    <location>
        <begin position="1"/>
        <end position="20"/>
    </location>
</feature>
<proteinExistence type="predicted"/>
<organism evidence="2 3">
    <name type="scientific">Gossypium barbadense</name>
    <name type="common">Sea Island cotton</name>
    <name type="synonym">Hibiscus barbadensis</name>
    <dbReference type="NCBI Taxonomy" id="3634"/>
    <lineage>
        <taxon>Eukaryota</taxon>
        <taxon>Viridiplantae</taxon>
        <taxon>Streptophyta</taxon>
        <taxon>Embryophyta</taxon>
        <taxon>Tracheophyta</taxon>
        <taxon>Spermatophyta</taxon>
        <taxon>Magnoliopsida</taxon>
        <taxon>eudicotyledons</taxon>
        <taxon>Gunneridae</taxon>
        <taxon>Pentapetalae</taxon>
        <taxon>rosids</taxon>
        <taxon>malvids</taxon>
        <taxon>Malvales</taxon>
        <taxon>Malvaceae</taxon>
        <taxon>Malvoideae</taxon>
        <taxon>Gossypium</taxon>
    </lineage>
</organism>
<sequence length="145" mass="15926">MKGEERGTRDIPNNSDRTPTSKSGLYDKWIVRRGTHRAMVTYVLGGMWGKIPLHDRAEFNAILYRLGVAQSAWVHTCVAANGGPVSTEKSSTQADCGLIPFWSFGSPICVRPFSVLGTQNLVPDGLCRNHVAAHGKDRHTGENTY</sequence>
<accession>A0A2P5X2H5</accession>
<gene>
    <name evidence="2" type="ORF">GOBAR_AA23150</name>
</gene>
<dbReference type="EMBL" id="KZ665845">
    <property type="protein sequence ID" value="PPR97519.1"/>
    <property type="molecule type" value="Genomic_DNA"/>
</dbReference>
<dbReference type="AlphaFoldDB" id="A0A2P5X2H5"/>
<reference evidence="2 3" key="1">
    <citation type="submission" date="2015-01" db="EMBL/GenBank/DDBJ databases">
        <title>Genome of allotetraploid Gossypium barbadense reveals genomic plasticity and fiber elongation in cotton evolution.</title>
        <authorList>
            <person name="Chen X."/>
            <person name="Liu X."/>
            <person name="Zhao B."/>
            <person name="Zheng H."/>
            <person name="Hu Y."/>
            <person name="Lu G."/>
            <person name="Yang C."/>
            <person name="Chen J."/>
            <person name="Shan C."/>
            <person name="Zhang L."/>
            <person name="Zhou Y."/>
            <person name="Wang L."/>
            <person name="Guo W."/>
            <person name="Bai Y."/>
            <person name="Ruan J."/>
            <person name="Shangguan X."/>
            <person name="Mao Y."/>
            <person name="Jiang J."/>
            <person name="Zhu Y."/>
            <person name="Lei J."/>
            <person name="Kang H."/>
            <person name="Chen S."/>
            <person name="He X."/>
            <person name="Wang R."/>
            <person name="Wang Y."/>
            <person name="Chen J."/>
            <person name="Wang L."/>
            <person name="Yu S."/>
            <person name="Wang B."/>
            <person name="Wei J."/>
            <person name="Song S."/>
            <person name="Lu X."/>
            <person name="Gao Z."/>
            <person name="Gu W."/>
            <person name="Deng X."/>
            <person name="Ma D."/>
            <person name="Wang S."/>
            <person name="Liang W."/>
            <person name="Fang L."/>
            <person name="Cai C."/>
            <person name="Zhu X."/>
            <person name="Zhou B."/>
            <person name="Zhang Y."/>
            <person name="Chen Z."/>
            <person name="Xu S."/>
            <person name="Zhu R."/>
            <person name="Wang S."/>
            <person name="Zhang T."/>
            <person name="Zhao G."/>
        </authorList>
    </citation>
    <scope>NUCLEOTIDE SEQUENCE [LARGE SCALE GENOMIC DNA]</scope>
    <source>
        <strain evidence="3">cv. Xinhai21</strain>
        <tissue evidence="2">Leaf</tissue>
    </source>
</reference>
<feature type="compositionally biased region" description="Polar residues" evidence="1">
    <location>
        <begin position="11"/>
        <end position="20"/>
    </location>
</feature>
<evidence type="ECO:0000313" key="3">
    <source>
        <dbReference type="Proteomes" id="UP000239757"/>
    </source>
</evidence>
<name>A0A2P5X2H5_GOSBA</name>